<accession>A0A6A4WUZ2</accession>
<dbReference type="EMBL" id="VIIS01000277">
    <property type="protein sequence ID" value="KAF0310977.1"/>
    <property type="molecule type" value="Genomic_DNA"/>
</dbReference>
<name>A0A6A4WUZ2_AMPAM</name>
<dbReference type="AlphaFoldDB" id="A0A6A4WUZ2"/>
<keyword evidence="3" id="KW-1185">Reference proteome</keyword>
<feature type="domain" description="Transposable element P transposase-like RNase H" evidence="1">
    <location>
        <begin position="16"/>
        <end position="114"/>
    </location>
</feature>
<proteinExistence type="predicted"/>
<evidence type="ECO:0000313" key="3">
    <source>
        <dbReference type="Proteomes" id="UP000440578"/>
    </source>
</evidence>
<dbReference type="Proteomes" id="UP000440578">
    <property type="component" value="Unassembled WGS sequence"/>
</dbReference>
<sequence length="201" mass="22110">MWAECGLTSVTYLRDRPARERLCILMFDEMKVSNLMDYDPREDQVVGPHKYLQQVMVRSLVGNWRLPLFFDFDRPMTADLLFDLVRQAESAGALVTGVVSDLGPTNQGLWRALGIAHNRRTSSTNPADPNRQVWVFADTPHMIKLARNHLLDEGLVLPGGGRLDRAFFTEVLSIDASDAGGRRAGGDSASPVTGAIEAAAA</sequence>
<comment type="caution">
    <text evidence="2">The sequence shown here is derived from an EMBL/GenBank/DDBJ whole genome shotgun (WGS) entry which is preliminary data.</text>
</comment>
<organism evidence="2 3">
    <name type="scientific">Amphibalanus amphitrite</name>
    <name type="common">Striped barnacle</name>
    <name type="synonym">Balanus amphitrite</name>
    <dbReference type="NCBI Taxonomy" id="1232801"/>
    <lineage>
        <taxon>Eukaryota</taxon>
        <taxon>Metazoa</taxon>
        <taxon>Ecdysozoa</taxon>
        <taxon>Arthropoda</taxon>
        <taxon>Crustacea</taxon>
        <taxon>Multicrustacea</taxon>
        <taxon>Cirripedia</taxon>
        <taxon>Thoracica</taxon>
        <taxon>Thoracicalcarea</taxon>
        <taxon>Balanomorpha</taxon>
        <taxon>Balanoidea</taxon>
        <taxon>Balanidae</taxon>
        <taxon>Amphibalaninae</taxon>
        <taxon>Amphibalanus</taxon>
    </lineage>
</organism>
<dbReference type="Pfam" id="PF21787">
    <property type="entry name" value="TNP-like_RNaseH_N"/>
    <property type="match status" value="1"/>
</dbReference>
<reference evidence="2 3" key="1">
    <citation type="submission" date="2019-07" db="EMBL/GenBank/DDBJ databases">
        <title>Draft genome assembly of a fouling barnacle, Amphibalanus amphitrite (Darwin, 1854): The first reference genome for Thecostraca.</title>
        <authorList>
            <person name="Kim W."/>
        </authorList>
    </citation>
    <scope>NUCLEOTIDE SEQUENCE [LARGE SCALE GENOMIC DNA]</scope>
    <source>
        <strain evidence="2">SNU_AA5</strain>
        <tissue evidence="2">Soma without cirri and trophi</tissue>
    </source>
</reference>
<gene>
    <name evidence="2" type="primary">T_73</name>
    <name evidence="2" type="ORF">FJT64_018192</name>
</gene>
<evidence type="ECO:0000259" key="1">
    <source>
        <dbReference type="Pfam" id="PF21787"/>
    </source>
</evidence>
<protein>
    <submittedName>
        <fullName evidence="2">Transposable element P transposase</fullName>
    </submittedName>
</protein>
<evidence type="ECO:0000313" key="2">
    <source>
        <dbReference type="EMBL" id="KAF0310977.1"/>
    </source>
</evidence>
<dbReference type="InterPro" id="IPR048365">
    <property type="entry name" value="TNP-like_RNaseH_N"/>
</dbReference>